<protein>
    <submittedName>
        <fullName evidence="3">Leucine-rich alpha-2-glycoprotein inhibitor-like</fullName>
    </submittedName>
</protein>
<evidence type="ECO:0000256" key="1">
    <source>
        <dbReference type="ARBA" id="ARBA00022729"/>
    </source>
</evidence>
<keyword evidence="4" id="KW-1185">Reference proteome</keyword>
<dbReference type="SMART" id="SM00364">
    <property type="entry name" value="LRR_BAC"/>
    <property type="match status" value="5"/>
</dbReference>
<accession>A0AAV6RV56</accession>
<dbReference type="InterPro" id="IPR001611">
    <property type="entry name" value="Leu-rich_rpt"/>
</dbReference>
<evidence type="ECO:0000313" key="4">
    <source>
        <dbReference type="Proteomes" id="UP000693946"/>
    </source>
</evidence>
<evidence type="ECO:0000313" key="3">
    <source>
        <dbReference type="EMBL" id="KAG7508197.1"/>
    </source>
</evidence>
<keyword evidence="1" id="KW-0732">Signal</keyword>
<reference evidence="3 4" key="1">
    <citation type="journal article" date="2021" name="Sci. Rep.">
        <title>Chromosome anchoring in Senegalese sole (Solea senegalensis) reveals sex-associated markers and genome rearrangements in flatfish.</title>
        <authorList>
            <person name="Guerrero-Cozar I."/>
            <person name="Gomez-Garrido J."/>
            <person name="Berbel C."/>
            <person name="Martinez-Blanch J.F."/>
            <person name="Alioto T."/>
            <person name="Claros M.G."/>
            <person name="Gagnaire P.A."/>
            <person name="Manchado M."/>
        </authorList>
    </citation>
    <scope>NUCLEOTIDE SEQUENCE [LARGE SCALE GENOMIC DNA]</scope>
    <source>
        <strain evidence="3">Sse05_10M</strain>
    </source>
</reference>
<dbReference type="InterPro" id="IPR050467">
    <property type="entry name" value="LRFN"/>
</dbReference>
<dbReference type="Pfam" id="PF13855">
    <property type="entry name" value="LRR_8"/>
    <property type="match status" value="2"/>
</dbReference>
<dbReference type="SMART" id="SM00369">
    <property type="entry name" value="LRR_TYP"/>
    <property type="match status" value="8"/>
</dbReference>
<gene>
    <name evidence="3" type="ORF">JOB18_005885</name>
</gene>
<comment type="caution">
    <text evidence="3">The sequence shown here is derived from an EMBL/GenBank/DDBJ whole genome shotgun (WGS) entry which is preliminary data.</text>
</comment>
<dbReference type="AlphaFoldDB" id="A0AAV6RV56"/>
<dbReference type="PROSITE" id="PS51450">
    <property type="entry name" value="LRR"/>
    <property type="match status" value="2"/>
</dbReference>
<dbReference type="PANTHER" id="PTHR45842:SF12">
    <property type="entry name" value="KEKKON 5, ISOFORM A"/>
    <property type="match status" value="1"/>
</dbReference>
<dbReference type="Proteomes" id="UP000693946">
    <property type="component" value="Linkage Group LG17"/>
</dbReference>
<dbReference type="InterPro" id="IPR003591">
    <property type="entry name" value="Leu-rich_rpt_typical-subtyp"/>
</dbReference>
<name>A0AAV6RV56_SOLSE</name>
<organism evidence="3 4">
    <name type="scientific">Solea senegalensis</name>
    <name type="common">Senegalese sole</name>
    <dbReference type="NCBI Taxonomy" id="28829"/>
    <lineage>
        <taxon>Eukaryota</taxon>
        <taxon>Metazoa</taxon>
        <taxon>Chordata</taxon>
        <taxon>Craniata</taxon>
        <taxon>Vertebrata</taxon>
        <taxon>Euteleostomi</taxon>
        <taxon>Actinopterygii</taxon>
        <taxon>Neopterygii</taxon>
        <taxon>Teleostei</taxon>
        <taxon>Neoteleostei</taxon>
        <taxon>Acanthomorphata</taxon>
        <taxon>Carangaria</taxon>
        <taxon>Pleuronectiformes</taxon>
        <taxon>Pleuronectoidei</taxon>
        <taxon>Soleidae</taxon>
        <taxon>Solea</taxon>
    </lineage>
</organism>
<evidence type="ECO:0000256" key="2">
    <source>
        <dbReference type="ARBA" id="ARBA00023180"/>
    </source>
</evidence>
<proteinExistence type="predicted"/>
<dbReference type="Pfam" id="PF00560">
    <property type="entry name" value="LRR_1"/>
    <property type="match status" value="1"/>
</dbReference>
<dbReference type="EMBL" id="JAGKHQ010000009">
    <property type="protein sequence ID" value="KAG7508197.1"/>
    <property type="molecule type" value="Genomic_DNA"/>
</dbReference>
<sequence length="360" mass="39540">MVNKKNGIQGSKQKESGFVYQCSKMNPWLLLTFTALAECSSLKHSAPSCPVLCSCSLQQSQVVCSQSSLTSFPADGLSPNATQLSIRSTGLSTVTAHHLSAVPLLHKLQLYHNNLTSLPADLLKGVPHLNTLDLTGNRLVRLPPNVFAHGSLRDLVLKNNLIEEMDVEWFSVNGSLILLDLSGNRLSSIPSGLHLKVPRLQSLDLSDNNVQELQADALKNLRRLETLNLAGNKIISLQPTTFTHTPKLSKLFLQENRLKGLPTDLLQGLQRLELLLLNQNQLQCLPSGFLGERGSSFQVTLAGNPWVCDEKMEFLKKWLSVHPHSVIFLDEVTCAGPEALKHRQVASVTDGELGLIQSDK</sequence>
<keyword evidence="2" id="KW-0325">Glycoprotein</keyword>
<dbReference type="PANTHER" id="PTHR45842">
    <property type="entry name" value="SYNAPTIC ADHESION-LIKE MOLECULE SALM"/>
    <property type="match status" value="1"/>
</dbReference>